<dbReference type="PROSITE" id="PS51257">
    <property type="entry name" value="PROKAR_LIPOPROTEIN"/>
    <property type="match status" value="1"/>
</dbReference>
<keyword evidence="8" id="KW-1185">Reference proteome</keyword>
<evidence type="ECO:0000313" key="8">
    <source>
        <dbReference type="Proteomes" id="UP000593758"/>
    </source>
</evidence>
<evidence type="ECO:0000256" key="6">
    <source>
        <dbReference type="SAM" id="SignalP"/>
    </source>
</evidence>
<keyword evidence="2 6" id="KW-0732">Signal</keyword>
<dbReference type="PANTHER" id="PTHR43649:SF33">
    <property type="entry name" value="POLYGALACTURONAN_RHAMNOGALACTURONAN-BINDING PROTEIN YTCQ"/>
    <property type="match status" value="1"/>
</dbReference>
<gene>
    <name evidence="7" type="ORF">IM660_00815</name>
</gene>
<name>A0A7M1STQ5_9MICO</name>
<evidence type="ECO:0000313" key="7">
    <source>
        <dbReference type="EMBL" id="QOR70895.1"/>
    </source>
</evidence>
<evidence type="ECO:0000256" key="1">
    <source>
        <dbReference type="ARBA" id="ARBA00022475"/>
    </source>
</evidence>
<dbReference type="KEGG" id="halt:IM660_00815"/>
<dbReference type="Gene3D" id="3.40.190.10">
    <property type="entry name" value="Periplasmic binding protein-like II"/>
    <property type="match status" value="2"/>
</dbReference>
<dbReference type="Proteomes" id="UP000593758">
    <property type="component" value="Chromosome"/>
</dbReference>
<organism evidence="7 8">
    <name type="scientific">Ruania alkalisoli</name>
    <dbReference type="NCBI Taxonomy" id="2779775"/>
    <lineage>
        <taxon>Bacteria</taxon>
        <taxon>Bacillati</taxon>
        <taxon>Actinomycetota</taxon>
        <taxon>Actinomycetes</taxon>
        <taxon>Micrococcales</taxon>
        <taxon>Ruaniaceae</taxon>
        <taxon>Ruania</taxon>
    </lineage>
</organism>
<keyword evidence="1" id="KW-1003">Cell membrane</keyword>
<feature type="signal peptide" evidence="6">
    <location>
        <begin position="1"/>
        <end position="25"/>
    </location>
</feature>
<proteinExistence type="predicted"/>
<dbReference type="EMBL" id="CP063169">
    <property type="protein sequence ID" value="QOR70895.1"/>
    <property type="molecule type" value="Genomic_DNA"/>
</dbReference>
<dbReference type="InterPro" id="IPR006059">
    <property type="entry name" value="SBP"/>
</dbReference>
<dbReference type="PANTHER" id="PTHR43649">
    <property type="entry name" value="ARABINOSE-BINDING PROTEIN-RELATED"/>
    <property type="match status" value="1"/>
</dbReference>
<dbReference type="Pfam" id="PF13416">
    <property type="entry name" value="SBP_bac_8"/>
    <property type="match status" value="1"/>
</dbReference>
<keyword evidence="4" id="KW-0564">Palmitate</keyword>
<protein>
    <submittedName>
        <fullName evidence="7">Extracellular solute-binding protein</fullName>
    </submittedName>
</protein>
<dbReference type="SUPFAM" id="SSF53850">
    <property type="entry name" value="Periplasmic binding protein-like II"/>
    <property type="match status" value="1"/>
</dbReference>
<sequence length="539" mass="58262">MYRIRKSRSVPAVAAVMAGALALSACSGGDGDEGGGGGDTIQILVLKHPLTGAMADMGWVADLEEAAGVTIEWEEVSADWDQKKSTMLAAGDIPDLVVGTNAITNADLATFTGLFEDLSDDMDALPNVAEMFDAVPVTQEMATMPDGAVYSLPSYRRFWPETGTRQFINQQWLDTLGLEQPTTWDELHEVLLAFKEEDANGNGDPDDEIPMDWAPAGDDGFGLFQPTVLLGSLGLPIADGGGQGYFVEDGQVGNFLIDERYRELISFLHELYADGLISQDVMTQDYSAYQSVARGDGDSARVGFTWGWTGSDRVGAQLVEQYAPLAPLQADSSIGADEVTWSFDSYLLNYGVNSITMSAQSDNREGALAVIDAFYDQDISIQALWGELGENLESAGEDAYEVLPPADGESDPSTWKWTTTLADNSPGWIREDIDVVLPTDLQEAADQSEPLDAAIANVDPSTDIFPSQLIRMSEEDLNQLALNNTAVFGIAMQRWATWITEGGADSGWDAYVAEVEAAGLTQNLEIHQRFYDEFAASQG</sequence>
<keyword evidence="5" id="KW-0449">Lipoprotein</keyword>
<dbReference type="RefSeq" id="WP_193497567.1">
    <property type="nucleotide sequence ID" value="NZ_CP063169.1"/>
</dbReference>
<dbReference type="InterPro" id="IPR050490">
    <property type="entry name" value="Bact_solute-bd_prot1"/>
</dbReference>
<keyword evidence="3" id="KW-0472">Membrane</keyword>
<evidence type="ECO:0000256" key="3">
    <source>
        <dbReference type="ARBA" id="ARBA00023136"/>
    </source>
</evidence>
<dbReference type="AlphaFoldDB" id="A0A7M1STQ5"/>
<accession>A0A7M1STQ5</accession>
<reference evidence="7 8" key="1">
    <citation type="submission" date="2020-10" db="EMBL/GenBank/DDBJ databases">
        <title>Haloactinobacterium sp. RN3S43, a bacterium isolated from saline soil.</title>
        <authorList>
            <person name="Sun J.-Q."/>
        </authorList>
    </citation>
    <scope>NUCLEOTIDE SEQUENCE [LARGE SCALE GENOMIC DNA]</scope>
    <source>
        <strain evidence="7 8">RN3S43</strain>
    </source>
</reference>
<evidence type="ECO:0000256" key="5">
    <source>
        <dbReference type="ARBA" id="ARBA00023288"/>
    </source>
</evidence>
<evidence type="ECO:0000256" key="4">
    <source>
        <dbReference type="ARBA" id="ARBA00023139"/>
    </source>
</evidence>
<feature type="chain" id="PRO_5039620223" evidence="6">
    <location>
        <begin position="26"/>
        <end position="539"/>
    </location>
</feature>
<evidence type="ECO:0000256" key="2">
    <source>
        <dbReference type="ARBA" id="ARBA00022729"/>
    </source>
</evidence>